<reference evidence="1 2" key="1">
    <citation type="submission" date="2015-01" db="EMBL/GenBank/DDBJ databases">
        <title>Evolution of Trichinella species and genotypes.</title>
        <authorList>
            <person name="Korhonen P.K."/>
            <person name="Edoardo P."/>
            <person name="Giuseppe L.R."/>
            <person name="Gasser R.B."/>
        </authorList>
    </citation>
    <scope>NUCLEOTIDE SEQUENCE [LARGE SCALE GENOMIC DNA]</scope>
    <source>
        <strain evidence="1">ISS1029</strain>
    </source>
</reference>
<keyword evidence="2" id="KW-1185">Reference proteome</keyword>
<comment type="caution">
    <text evidence="1">The sequence shown here is derived from an EMBL/GenBank/DDBJ whole genome shotgun (WGS) entry which is preliminary data.</text>
</comment>
<dbReference type="Proteomes" id="UP000055024">
    <property type="component" value="Unassembled WGS sequence"/>
</dbReference>
<accession>A0A0V1FCQ9</accession>
<gene>
    <name evidence="1" type="ORF">T11_4456</name>
</gene>
<organism evidence="1 2">
    <name type="scientific">Trichinella zimbabwensis</name>
    <dbReference type="NCBI Taxonomy" id="268475"/>
    <lineage>
        <taxon>Eukaryota</taxon>
        <taxon>Metazoa</taxon>
        <taxon>Ecdysozoa</taxon>
        <taxon>Nematoda</taxon>
        <taxon>Enoplea</taxon>
        <taxon>Dorylaimia</taxon>
        <taxon>Trichinellida</taxon>
        <taxon>Trichinellidae</taxon>
        <taxon>Trichinella</taxon>
    </lineage>
</organism>
<protein>
    <submittedName>
        <fullName evidence="1">Uncharacterized protein</fullName>
    </submittedName>
</protein>
<name>A0A0V1FCQ9_9BILA</name>
<dbReference type="EMBL" id="JYDP01006324">
    <property type="protein sequence ID" value="KRY83869.1"/>
    <property type="molecule type" value="Genomic_DNA"/>
</dbReference>
<sequence>MDGVVLDESGKDYFISVIKITFSKIAICIP</sequence>
<evidence type="ECO:0000313" key="1">
    <source>
        <dbReference type="EMBL" id="KRY83869.1"/>
    </source>
</evidence>
<proteinExistence type="predicted"/>
<evidence type="ECO:0000313" key="2">
    <source>
        <dbReference type="Proteomes" id="UP000055024"/>
    </source>
</evidence>
<dbReference type="AlphaFoldDB" id="A0A0V1FCQ9"/>